<evidence type="ECO:0000256" key="5">
    <source>
        <dbReference type="PROSITE-ProRule" id="PRU00309"/>
    </source>
</evidence>
<name>A0A8C4WUP9_EPTBU</name>
<feature type="compositionally biased region" description="Low complexity" evidence="6">
    <location>
        <begin position="111"/>
        <end position="124"/>
    </location>
</feature>
<keyword evidence="9" id="KW-1185">Reference proteome</keyword>
<keyword evidence="3" id="KW-0862">Zinc</keyword>
<feature type="region of interest" description="Disordered" evidence="6">
    <location>
        <begin position="787"/>
        <end position="817"/>
    </location>
</feature>
<dbReference type="InterPro" id="IPR026521">
    <property type="entry name" value="THAP2"/>
</dbReference>
<dbReference type="SUPFAM" id="SSF57716">
    <property type="entry name" value="Glucocorticoid receptor-like (DNA-binding domain)"/>
    <property type="match status" value="1"/>
</dbReference>
<evidence type="ECO:0000256" key="6">
    <source>
        <dbReference type="SAM" id="MobiDB-lite"/>
    </source>
</evidence>
<feature type="region of interest" description="Disordered" evidence="6">
    <location>
        <begin position="163"/>
        <end position="221"/>
    </location>
</feature>
<dbReference type="PROSITE" id="PS50950">
    <property type="entry name" value="ZF_THAP"/>
    <property type="match status" value="1"/>
</dbReference>
<keyword evidence="4 5" id="KW-0238">DNA-binding</keyword>
<feature type="region of interest" description="Disordered" evidence="6">
    <location>
        <begin position="517"/>
        <end position="664"/>
    </location>
</feature>
<proteinExistence type="predicted"/>
<dbReference type="Pfam" id="PF05485">
    <property type="entry name" value="THAP"/>
    <property type="match status" value="1"/>
</dbReference>
<dbReference type="Proteomes" id="UP000694388">
    <property type="component" value="Unplaced"/>
</dbReference>
<dbReference type="GeneTree" id="ENSGT00940000164630"/>
<feature type="compositionally biased region" description="Polar residues" evidence="6">
    <location>
        <begin position="738"/>
        <end position="754"/>
    </location>
</feature>
<evidence type="ECO:0000313" key="9">
    <source>
        <dbReference type="Proteomes" id="UP000694388"/>
    </source>
</evidence>
<feature type="compositionally biased region" description="Basic residues" evidence="6">
    <location>
        <begin position="263"/>
        <end position="275"/>
    </location>
</feature>
<feature type="compositionally biased region" description="Basic residues" evidence="6">
    <location>
        <begin position="590"/>
        <end position="610"/>
    </location>
</feature>
<accession>A0A8C4WUP9</accession>
<reference evidence="8" key="1">
    <citation type="submission" date="2025-08" db="UniProtKB">
        <authorList>
            <consortium name="Ensembl"/>
        </authorList>
    </citation>
    <scope>IDENTIFICATION</scope>
</reference>
<dbReference type="SMART" id="SM00692">
    <property type="entry name" value="DM3"/>
    <property type="match status" value="1"/>
</dbReference>
<feature type="compositionally biased region" description="Low complexity" evidence="6">
    <location>
        <begin position="646"/>
        <end position="663"/>
    </location>
</feature>
<protein>
    <recommendedName>
        <fullName evidence="7">THAP-type domain-containing protein</fullName>
    </recommendedName>
</protein>
<feature type="compositionally biased region" description="Polar residues" evidence="6">
    <location>
        <begin position="306"/>
        <end position="321"/>
    </location>
</feature>
<evidence type="ECO:0000259" key="7">
    <source>
        <dbReference type="PROSITE" id="PS50950"/>
    </source>
</evidence>
<feature type="compositionally biased region" description="Basic residues" evidence="6">
    <location>
        <begin position="342"/>
        <end position="362"/>
    </location>
</feature>
<dbReference type="PANTHER" id="PTHR47696">
    <property type="entry name" value="THAP DOMAIN-CONTAINING PROTEIN 2"/>
    <property type="match status" value="1"/>
</dbReference>
<dbReference type="GO" id="GO:0008270">
    <property type="term" value="F:zinc ion binding"/>
    <property type="evidence" value="ECO:0007669"/>
    <property type="project" value="UniProtKB-KW"/>
</dbReference>
<dbReference type="InterPro" id="IPR006612">
    <property type="entry name" value="THAP_Znf"/>
</dbReference>
<feature type="compositionally biased region" description="Polar residues" evidence="6">
    <location>
        <begin position="559"/>
        <end position="573"/>
    </location>
</feature>
<keyword evidence="2 5" id="KW-0863">Zinc-finger</keyword>
<dbReference type="PANTHER" id="PTHR47696:SF2">
    <property type="entry name" value="PROVISIONAL ORTHOLOG OF THAP DOMAIN CONTAINING 1"/>
    <property type="match status" value="1"/>
</dbReference>
<feature type="region of interest" description="Disordered" evidence="6">
    <location>
        <begin position="342"/>
        <end position="400"/>
    </location>
</feature>
<feature type="compositionally biased region" description="Basic residues" evidence="6">
    <location>
        <begin position="172"/>
        <end position="184"/>
    </location>
</feature>
<evidence type="ECO:0000256" key="4">
    <source>
        <dbReference type="ARBA" id="ARBA00023125"/>
    </source>
</evidence>
<dbReference type="GO" id="GO:0003677">
    <property type="term" value="F:DNA binding"/>
    <property type="evidence" value="ECO:0007669"/>
    <property type="project" value="UniProtKB-UniRule"/>
</dbReference>
<feature type="compositionally biased region" description="Basic residues" evidence="6">
    <location>
        <begin position="697"/>
        <end position="720"/>
    </location>
</feature>
<evidence type="ECO:0000256" key="2">
    <source>
        <dbReference type="ARBA" id="ARBA00022771"/>
    </source>
</evidence>
<feature type="compositionally biased region" description="Basic residues" evidence="6">
    <location>
        <begin position="617"/>
        <end position="627"/>
    </location>
</feature>
<feature type="compositionally biased region" description="Low complexity" evidence="6">
    <location>
        <begin position="290"/>
        <end position="305"/>
    </location>
</feature>
<reference evidence="8" key="2">
    <citation type="submission" date="2025-09" db="UniProtKB">
        <authorList>
            <consortium name="Ensembl"/>
        </authorList>
    </citation>
    <scope>IDENTIFICATION</scope>
</reference>
<feature type="domain" description="THAP-type" evidence="7">
    <location>
        <begin position="1"/>
        <end position="80"/>
    </location>
</feature>
<feature type="compositionally biased region" description="Low complexity" evidence="6">
    <location>
        <begin position="379"/>
        <end position="394"/>
    </location>
</feature>
<feature type="region of interest" description="Disordered" evidence="6">
    <location>
        <begin position="86"/>
        <end position="145"/>
    </location>
</feature>
<keyword evidence="1" id="KW-0479">Metal-binding</keyword>
<evidence type="ECO:0000313" key="8">
    <source>
        <dbReference type="Ensembl" id="ENSEBUP00000012041.1"/>
    </source>
</evidence>
<feature type="region of interest" description="Disordered" evidence="6">
    <location>
        <begin position="257"/>
        <end position="328"/>
    </location>
</feature>
<evidence type="ECO:0000256" key="1">
    <source>
        <dbReference type="ARBA" id="ARBA00022723"/>
    </source>
</evidence>
<dbReference type="AlphaFoldDB" id="A0A8C4WUP9"/>
<feature type="region of interest" description="Disordered" evidence="6">
    <location>
        <begin position="433"/>
        <end position="458"/>
    </location>
</feature>
<dbReference type="SMART" id="SM00980">
    <property type="entry name" value="THAP"/>
    <property type="match status" value="1"/>
</dbReference>
<feature type="compositionally biased region" description="Basic residues" evidence="6">
    <location>
        <begin position="439"/>
        <end position="451"/>
    </location>
</feature>
<dbReference type="Ensembl" id="ENSEBUT00000012618.1">
    <property type="protein sequence ID" value="ENSEBUP00000012041.1"/>
    <property type="gene ID" value="ENSEBUG00000007696.1"/>
</dbReference>
<sequence>MPSCAAINCTNRQFKGCGRTFHLFPFGRPSLLQQWMLNMKRDKWAPSKKAVLCSHHFEVACFDRSGQTTRLRTDAVPTIFNFAAQLRKSQHPPRKLPKESVMNQPEPLAETPPTDSTTPSNNPESSDKSKAYTDDSYLAQERPRSVKKKLNVLKDTISELKKGLKTTQQKSCRLRKKNQHASRKLPRERVTSQSEPLEEMPTTDCATPSNNPESPDASKVYSDHSYLTQESPWMVRRKLSVLEDRINDLKKRLKTTQQEFHQLRRKSQHPPRKRPKEGVINQPKPLVEIPSTDPTTPSNNPKSPDASNIYSDHSYLTQESPRSVKRKLSVLKDPISQLKKYFKTTKQKSRCLQKKSQHPSRKPPKESIINQPKRLAEIPTTDPTTPSNNPESPDASNVYSEHSYLTQESLWSGKRKLSAMEDTISQLKKRLKTTQQKFRQLRKKSHHPPRKPTKERVTNQSKLLAEISSTDCITPSNFPECPDASKVYSDHSYLTQENPWIVKRKLSVLEDRISQLKKRLKSTQQKSRRLQKKGQRPPRKPLKESVINQPESLAEIPLTDSTTPSNNPESPDTSKVYLDHSYLTQESSRSVKRKLSVLKHPRRQLKKHLKTTNQKFHCLRKKGRHPPSKPLKESVINQPESLAQIPTPDSTTPSNNPESPNTSKVYLDHSYLTQGSSRRIKTKPSVLKNSISQLKKRLKTTKQKSHFLRKKSQHPPRKLPKGGVINQPKPLAKIPATDCTTPSKNPESPATSKVYSDHSYPIQERPWIATRKLSALEDLIRQLRKRLKTTQQKSCHLRKKSTSTKKTTKEESHESAQVTCGHTDLILLQH</sequence>
<feature type="compositionally biased region" description="Basic residues" evidence="6">
    <location>
        <begin position="517"/>
        <end position="540"/>
    </location>
</feature>
<evidence type="ECO:0000256" key="3">
    <source>
        <dbReference type="ARBA" id="ARBA00022833"/>
    </source>
</evidence>
<feature type="compositionally biased region" description="Polar residues" evidence="6">
    <location>
        <begin position="204"/>
        <end position="213"/>
    </location>
</feature>
<feature type="region of interest" description="Disordered" evidence="6">
    <location>
        <begin position="697"/>
        <end position="758"/>
    </location>
</feature>
<organism evidence="8 9">
    <name type="scientific">Eptatretus burgeri</name>
    <name type="common">Inshore hagfish</name>
    <dbReference type="NCBI Taxonomy" id="7764"/>
    <lineage>
        <taxon>Eukaryota</taxon>
        <taxon>Metazoa</taxon>
        <taxon>Chordata</taxon>
        <taxon>Craniata</taxon>
        <taxon>Vertebrata</taxon>
        <taxon>Cyclostomata</taxon>
        <taxon>Myxini</taxon>
        <taxon>Myxiniformes</taxon>
        <taxon>Myxinidae</taxon>
        <taxon>Eptatretinae</taxon>
        <taxon>Eptatretus</taxon>
    </lineage>
</organism>